<dbReference type="SUPFAM" id="SSF46785">
    <property type="entry name" value="Winged helix' DNA-binding domain"/>
    <property type="match status" value="1"/>
</dbReference>
<dbReference type="PROSITE" id="PS50987">
    <property type="entry name" value="HTH_ARSR_2"/>
    <property type="match status" value="1"/>
</dbReference>
<sequence>MGPPPFIQAAGHPVRWRLLGELARSDRQVHELTALLGQQQSLVSYHLGLLRKADLVRTRRSSADGRDIYYRLDLGRCGHLLAQAGGALHPGLRLAPAPAAAAVPAVRVLFLCTGNSSRSQMAEALLRRRSDGVVRTFSAGSRPRALHPDAVAAMDGYGIDLSGARPKHLDEFAGDRFDHVITLCDRVREVCPEFPGHPATAHWSIPDPAADPGGRGAFDRVAAELDDRIGFLLHAIAANRKANRKANREATREGERS</sequence>
<evidence type="ECO:0000313" key="3">
    <source>
        <dbReference type="EMBL" id="GIJ73601.1"/>
    </source>
</evidence>
<evidence type="ECO:0000313" key="4">
    <source>
        <dbReference type="Proteomes" id="UP000635606"/>
    </source>
</evidence>
<keyword evidence="1" id="KW-0059">Arsenical resistance</keyword>
<reference evidence="3" key="1">
    <citation type="submission" date="2021-01" db="EMBL/GenBank/DDBJ databases">
        <title>Whole genome shotgun sequence of Virgisporangium ochraceum NBRC 16418.</title>
        <authorList>
            <person name="Komaki H."/>
            <person name="Tamura T."/>
        </authorList>
    </citation>
    <scope>NUCLEOTIDE SEQUENCE</scope>
    <source>
        <strain evidence="3">NBRC 16418</strain>
    </source>
</reference>
<dbReference type="RefSeq" id="WP_239160900.1">
    <property type="nucleotide sequence ID" value="NZ_BOPH01000120.1"/>
</dbReference>
<dbReference type="SMART" id="SM00226">
    <property type="entry name" value="LMWPc"/>
    <property type="match status" value="1"/>
</dbReference>
<evidence type="ECO:0000259" key="2">
    <source>
        <dbReference type="PROSITE" id="PS50987"/>
    </source>
</evidence>
<accession>A0A8J4EGC9</accession>
<dbReference type="InterPro" id="IPR011991">
    <property type="entry name" value="ArsR-like_HTH"/>
</dbReference>
<dbReference type="InterPro" id="IPR036390">
    <property type="entry name" value="WH_DNA-bd_sf"/>
</dbReference>
<comment type="caution">
    <text evidence="3">The sequence shown here is derived from an EMBL/GenBank/DDBJ whole genome shotgun (WGS) entry which is preliminary data.</text>
</comment>
<keyword evidence="4" id="KW-1185">Reference proteome</keyword>
<dbReference type="AlphaFoldDB" id="A0A8J4EGC9"/>
<dbReference type="InterPro" id="IPR036388">
    <property type="entry name" value="WH-like_DNA-bd_sf"/>
</dbReference>
<proteinExistence type="predicted"/>
<dbReference type="PANTHER" id="PTHR43428:SF1">
    <property type="entry name" value="ARSENATE REDUCTASE"/>
    <property type="match status" value="1"/>
</dbReference>
<dbReference type="CDD" id="cd16345">
    <property type="entry name" value="LMWP_ArsC"/>
    <property type="match status" value="1"/>
</dbReference>
<dbReference type="SMART" id="SM00418">
    <property type="entry name" value="HTH_ARSR"/>
    <property type="match status" value="1"/>
</dbReference>
<dbReference type="EMBL" id="BOPH01000120">
    <property type="protein sequence ID" value="GIJ73601.1"/>
    <property type="molecule type" value="Genomic_DNA"/>
</dbReference>
<dbReference type="Proteomes" id="UP000635606">
    <property type="component" value="Unassembled WGS sequence"/>
</dbReference>
<dbReference type="GO" id="GO:0046685">
    <property type="term" value="P:response to arsenic-containing substance"/>
    <property type="evidence" value="ECO:0007669"/>
    <property type="project" value="UniProtKB-KW"/>
</dbReference>
<dbReference type="Gene3D" id="3.40.50.2300">
    <property type="match status" value="1"/>
</dbReference>
<dbReference type="PANTHER" id="PTHR43428">
    <property type="entry name" value="ARSENATE REDUCTASE"/>
    <property type="match status" value="1"/>
</dbReference>
<dbReference type="NCBIfam" id="NF033788">
    <property type="entry name" value="HTH_metalloreg"/>
    <property type="match status" value="1"/>
</dbReference>
<dbReference type="Pfam" id="PF12802">
    <property type="entry name" value="MarR_2"/>
    <property type="match status" value="1"/>
</dbReference>
<name>A0A8J4EGC9_9ACTN</name>
<gene>
    <name evidence="3" type="ORF">Voc01_085180</name>
</gene>
<dbReference type="InterPro" id="IPR036196">
    <property type="entry name" value="Ptyr_pPase_sf"/>
</dbReference>
<dbReference type="InterPro" id="IPR000835">
    <property type="entry name" value="HTH_MarR-typ"/>
</dbReference>
<dbReference type="InterPro" id="IPR001845">
    <property type="entry name" value="HTH_ArsR_DNA-bd_dom"/>
</dbReference>
<evidence type="ECO:0000256" key="1">
    <source>
        <dbReference type="ARBA" id="ARBA00022849"/>
    </source>
</evidence>
<protein>
    <submittedName>
        <fullName evidence="3">ArsR family transcriptional regulator</fullName>
    </submittedName>
</protein>
<dbReference type="InterPro" id="IPR023485">
    <property type="entry name" value="Ptyr_pPase"/>
</dbReference>
<dbReference type="GO" id="GO:0003700">
    <property type="term" value="F:DNA-binding transcription factor activity"/>
    <property type="evidence" value="ECO:0007669"/>
    <property type="project" value="InterPro"/>
</dbReference>
<dbReference type="CDD" id="cd00090">
    <property type="entry name" value="HTH_ARSR"/>
    <property type="match status" value="1"/>
</dbReference>
<dbReference type="SUPFAM" id="SSF52788">
    <property type="entry name" value="Phosphotyrosine protein phosphatases I"/>
    <property type="match status" value="1"/>
</dbReference>
<dbReference type="Pfam" id="PF01451">
    <property type="entry name" value="LMWPc"/>
    <property type="match status" value="1"/>
</dbReference>
<dbReference type="Gene3D" id="1.10.10.10">
    <property type="entry name" value="Winged helix-like DNA-binding domain superfamily/Winged helix DNA-binding domain"/>
    <property type="match status" value="1"/>
</dbReference>
<organism evidence="3 4">
    <name type="scientific">Virgisporangium ochraceum</name>
    <dbReference type="NCBI Taxonomy" id="65505"/>
    <lineage>
        <taxon>Bacteria</taxon>
        <taxon>Bacillati</taxon>
        <taxon>Actinomycetota</taxon>
        <taxon>Actinomycetes</taxon>
        <taxon>Micromonosporales</taxon>
        <taxon>Micromonosporaceae</taxon>
        <taxon>Virgisporangium</taxon>
    </lineage>
</organism>
<feature type="domain" description="HTH arsR-type" evidence="2">
    <location>
        <begin position="1"/>
        <end position="92"/>
    </location>
</feature>